<dbReference type="RefSeq" id="WP_168885989.1">
    <property type="nucleotide sequence ID" value="NZ_JABAHY010000001.1"/>
</dbReference>
<sequence length="125" mass="12444">METAGLIIAAAAGAAIFIVGLFYLFAPQAMAASFGLRELPQAAAGQWLRVKGVRDAVTGVVAAVLLITAEPVVVAWCVLAFTLIPLGDASLVLGSRGSKAAAWGIHGGTAALMLLSAGLILGGAS</sequence>
<reference evidence="2 3" key="1">
    <citation type="submission" date="2020-04" db="EMBL/GenBank/DDBJ databases">
        <title>Nesterenkonia sp. nov., isolated from marine sediment.</title>
        <authorList>
            <person name="Zhang G."/>
        </authorList>
    </citation>
    <scope>NUCLEOTIDE SEQUENCE [LARGE SCALE GENOMIC DNA]</scope>
    <source>
        <strain evidence="2 3">MY13</strain>
    </source>
</reference>
<dbReference type="AlphaFoldDB" id="A0A7X8YCW4"/>
<organism evidence="2 3">
    <name type="scientific">Nesterenkonia sedimenti</name>
    <dbReference type="NCBI Taxonomy" id="1463632"/>
    <lineage>
        <taxon>Bacteria</taxon>
        <taxon>Bacillati</taxon>
        <taxon>Actinomycetota</taxon>
        <taxon>Actinomycetes</taxon>
        <taxon>Micrococcales</taxon>
        <taxon>Micrococcaceae</taxon>
        <taxon>Nesterenkonia</taxon>
    </lineage>
</organism>
<dbReference type="EMBL" id="JABAHY010000001">
    <property type="protein sequence ID" value="NLS08482.1"/>
    <property type="molecule type" value="Genomic_DNA"/>
</dbReference>
<dbReference type="Pfam" id="PF14087">
    <property type="entry name" value="DUF4267"/>
    <property type="match status" value="1"/>
</dbReference>
<evidence type="ECO:0000313" key="2">
    <source>
        <dbReference type="EMBL" id="NLS08482.1"/>
    </source>
</evidence>
<keyword evidence="1" id="KW-0472">Membrane</keyword>
<evidence type="ECO:0000313" key="3">
    <source>
        <dbReference type="Proteomes" id="UP000523139"/>
    </source>
</evidence>
<keyword evidence="1" id="KW-0812">Transmembrane</keyword>
<gene>
    <name evidence="2" type="ORF">HGQ17_00365</name>
</gene>
<protein>
    <submittedName>
        <fullName evidence="2">DUF4267 domain-containing protein</fullName>
    </submittedName>
</protein>
<name>A0A7X8YCW4_9MICC</name>
<dbReference type="InterPro" id="IPR025363">
    <property type="entry name" value="DUF4267"/>
</dbReference>
<comment type="caution">
    <text evidence="2">The sequence shown here is derived from an EMBL/GenBank/DDBJ whole genome shotgun (WGS) entry which is preliminary data.</text>
</comment>
<keyword evidence="3" id="KW-1185">Reference proteome</keyword>
<accession>A0A7X8YCW4</accession>
<proteinExistence type="predicted"/>
<dbReference type="Proteomes" id="UP000523139">
    <property type="component" value="Unassembled WGS sequence"/>
</dbReference>
<feature type="transmembrane region" description="Helical" evidence="1">
    <location>
        <begin position="6"/>
        <end position="26"/>
    </location>
</feature>
<feature type="transmembrane region" description="Helical" evidence="1">
    <location>
        <begin position="101"/>
        <end position="124"/>
    </location>
</feature>
<evidence type="ECO:0000256" key="1">
    <source>
        <dbReference type="SAM" id="Phobius"/>
    </source>
</evidence>
<keyword evidence="1" id="KW-1133">Transmembrane helix</keyword>
<feature type="transmembrane region" description="Helical" evidence="1">
    <location>
        <begin position="56"/>
        <end position="81"/>
    </location>
</feature>